<dbReference type="KEGG" id="ere:EUBREC_1193"/>
<dbReference type="HOGENOM" id="CLU_3168233_0_0_9"/>
<sequence>MRAIESFFYHALDKYFPGMKNKYIRTYGNAYDCHGPNNERLLDLWNF</sequence>
<evidence type="ECO:0000313" key="2">
    <source>
        <dbReference type="Proteomes" id="UP000001477"/>
    </source>
</evidence>
<gene>
    <name evidence="1" type="ordered locus">EUBREC_1193</name>
</gene>
<protein>
    <submittedName>
        <fullName evidence="1">Uncharacterized protein</fullName>
    </submittedName>
</protein>
<accession>C4ZHE1</accession>
<dbReference type="PaxDb" id="515619-EUBREC_1193"/>
<dbReference type="EMBL" id="CP001107">
    <property type="protein sequence ID" value="ACR74953.1"/>
    <property type="molecule type" value="Genomic_DNA"/>
</dbReference>
<dbReference type="Proteomes" id="UP000001477">
    <property type="component" value="Chromosome"/>
</dbReference>
<reference evidence="1 2" key="1">
    <citation type="journal article" date="2009" name="Proc. Natl. Acad. Sci. U.S.A.">
        <title>Characterizing a model human gut microbiota composed of members of its two dominant bacterial phyla.</title>
        <authorList>
            <person name="Mahowald M.A."/>
            <person name="Rey F.E."/>
            <person name="Seedorf H."/>
            <person name="Turnbaugh P.J."/>
            <person name="Fulton R.S."/>
            <person name="Wollam A."/>
            <person name="Shah N."/>
            <person name="Wang C."/>
            <person name="Magrini V."/>
            <person name="Wilson R.K."/>
            <person name="Cantarel B.L."/>
            <person name="Coutinho P.M."/>
            <person name="Henrissat B."/>
            <person name="Crock L.W."/>
            <person name="Russell A."/>
            <person name="Verberkmoes N.C."/>
            <person name="Hettich R.L."/>
            <person name="Gordon J.I."/>
        </authorList>
    </citation>
    <scope>NUCLEOTIDE SEQUENCE [LARGE SCALE GENOMIC DNA]</scope>
    <source>
        <strain evidence="2">ATCC 33656 / DSM 3377 / JCM 17463 / KCTC 5835 / LMG 30912 / VPI 0990</strain>
    </source>
</reference>
<evidence type="ECO:0000313" key="1">
    <source>
        <dbReference type="EMBL" id="ACR74953.1"/>
    </source>
</evidence>
<proteinExistence type="predicted"/>
<dbReference type="AlphaFoldDB" id="C4ZHE1"/>
<organism evidence="1 2">
    <name type="scientific">Agathobacter rectalis (strain ATCC 33656 / DSM 3377 / JCM 17463 / KCTC 5835 / VPI 0990)</name>
    <name type="common">Eubacterium rectale</name>
    <dbReference type="NCBI Taxonomy" id="515619"/>
    <lineage>
        <taxon>Bacteria</taxon>
        <taxon>Bacillati</taxon>
        <taxon>Bacillota</taxon>
        <taxon>Clostridia</taxon>
        <taxon>Lachnospirales</taxon>
        <taxon>Lachnospiraceae</taxon>
        <taxon>Agathobacter</taxon>
    </lineage>
</organism>
<name>C4ZHE1_AGARV</name>